<evidence type="ECO:0000313" key="1">
    <source>
        <dbReference type="EMBL" id="KYR02615.1"/>
    </source>
</evidence>
<accession>A0A152A915</accession>
<sequence length="777" mass="87834">MISNNVDTVFALDTSASTSSMSAYWQRVDTKFQQYKSKNTVYIAWDKTAKVISEKDVQREISKRGTISGGDTLPDVLAKMLKDMKFNGKLVLITDGQIDGRSVEKTDGQLNGWSFSHVDIELIGKNLDLSVTSPFTRSTNYQIHMNGEKLSSGNSSIPIELDKYQTIENFLAGYEELYSLIVVQNMGKLNEALRDNILKLQKTLLSECAQKNTSSQESPLSASLKNGDYAGSIRLVKSLTSQSLGDSLPSEISGKIQKLIQACTSRGSYSVSLLNNARVQRADDTKPVESDQIEQLDTSGEAFECPVFYEQDTPALLIAKCPPILDGEAKELVDQICTCPLYLLNNRPLVEKLIAAIDHPIGCFSIKYNNGVFEDSPMTRTKIMGAVPLGLEKSHVKAGNWTLSRLFTGGKMIGNTQLWAAVLYFVIKENVSYLNQNAEFMKSLEDNLVYRLENYSSYIGLSGLAEYPLVKVPVSQAIFYCVVSADIYCEDKIEQDRLRALSGVSRYLTSIMDILKYPYQKEFTQNRLRIFQAWNYLMSNKFQIDSVKDLIRAQYQNHLYLESKSSYIFLDGSLEQGGITAPVLPLPLSKLSVPELIYLSSKVSIHDKVNSVVLPRQLPVTNVDPPPVKYHYCYQKTYKKGAVELCPLTFRPYTFDRVKHIVWEQSAIQEFGSLDKVLSMTRFYLAYIETEKTIPTRDQFLFYCYNREKNSERHRDTLPICIIDMFTHIESLFDTAIIALSLHLKRDITPSEIAQRGQASANKVDREVIEKNWIPEK</sequence>
<dbReference type="AlphaFoldDB" id="A0A152A915"/>
<dbReference type="Proteomes" id="UP000076078">
    <property type="component" value="Unassembled WGS sequence"/>
</dbReference>
<comment type="caution">
    <text evidence="1">The sequence shown here is derived from an EMBL/GenBank/DDBJ whole genome shotgun (WGS) entry which is preliminary data.</text>
</comment>
<organism evidence="1 2">
    <name type="scientific">Tieghemostelium lacteum</name>
    <name type="common">Slime mold</name>
    <name type="synonym">Dictyostelium lacteum</name>
    <dbReference type="NCBI Taxonomy" id="361077"/>
    <lineage>
        <taxon>Eukaryota</taxon>
        <taxon>Amoebozoa</taxon>
        <taxon>Evosea</taxon>
        <taxon>Eumycetozoa</taxon>
        <taxon>Dictyostelia</taxon>
        <taxon>Dictyosteliales</taxon>
        <taxon>Raperosteliaceae</taxon>
        <taxon>Tieghemostelium</taxon>
    </lineage>
</organism>
<dbReference type="EMBL" id="LODT01000001">
    <property type="protein sequence ID" value="KYR02615.1"/>
    <property type="molecule type" value="Genomic_DNA"/>
</dbReference>
<evidence type="ECO:0000313" key="2">
    <source>
        <dbReference type="Proteomes" id="UP000076078"/>
    </source>
</evidence>
<keyword evidence="2" id="KW-1185">Reference proteome</keyword>
<dbReference type="InParanoid" id="A0A152A915"/>
<dbReference type="OMA" id="MFTHIES"/>
<name>A0A152A915_TIELA</name>
<gene>
    <name evidence="1" type="ORF">DLAC_00062</name>
</gene>
<dbReference type="OrthoDB" id="8120898at2759"/>
<proteinExistence type="predicted"/>
<protein>
    <submittedName>
        <fullName evidence="1">Uncharacterized protein</fullName>
    </submittedName>
</protein>
<reference evidence="1 2" key="1">
    <citation type="submission" date="2015-12" db="EMBL/GenBank/DDBJ databases">
        <title>Dictyostelia acquired genes for synthesis and detection of signals that induce cell-type specialization by lateral gene transfer from prokaryotes.</title>
        <authorList>
            <person name="Gloeckner G."/>
            <person name="Schaap P."/>
        </authorList>
    </citation>
    <scope>NUCLEOTIDE SEQUENCE [LARGE SCALE GENOMIC DNA]</scope>
    <source>
        <strain evidence="1 2">TK</strain>
    </source>
</reference>